<keyword evidence="3" id="KW-1185">Reference proteome</keyword>
<sequence>MKWNLNTHVIFSVILSVIQMNYEMLGGSLSRQEKVRKLVTQIVNLLSVKMELGSPMICFYLLNNPDHYASHKFRPFYWSNYVVEARKYWNNQETEQETLKSNDKVILIRKKGKIIGLSGVYDYIYRPKELEKISLYDWIQVCERVKIQKKKKKAVPSSDWNDNKQVVTEINKSETKNLPKNTHNFIKGHPLIDSHALKVSPDDKKLVPNFIGPGLPRRDKGDRDYYCSVM</sequence>
<evidence type="ECO:0000313" key="2">
    <source>
        <dbReference type="EMBL" id="THU92645.1"/>
    </source>
</evidence>
<feature type="signal peptide" evidence="1">
    <location>
        <begin position="1"/>
        <end position="20"/>
    </location>
</feature>
<protein>
    <submittedName>
        <fullName evidence="2">Uncharacterized protein</fullName>
    </submittedName>
</protein>
<name>A0A4V4HEX0_DENBC</name>
<dbReference type="OrthoDB" id="3259294at2759"/>
<reference evidence="2 3" key="1">
    <citation type="journal article" date="2019" name="Nat. Ecol. Evol.">
        <title>Megaphylogeny resolves global patterns of mushroom evolution.</title>
        <authorList>
            <person name="Varga T."/>
            <person name="Krizsan K."/>
            <person name="Foldi C."/>
            <person name="Dima B."/>
            <person name="Sanchez-Garcia M."/>
            <person name="Sanchez-Ramirez S."/>
            <person name="Szollosi G.J."/>
            <person name="Szarkandi J.G."/>
            <person name="Papp V."/>
            <person name="Albert L."/>
            <person name="Andreopoulos W."/>
            <person name="Angelini C."/>
            <person name="Antonin V."/>
            <person name="Barry K.W."/>
            <person name="Bougher N.L."/>
            <person name="Buchanan P."/>
            <person name="Buyck B."/>
            <person name="Bense V."/>
            <person name="Catcheside P."/>
            <person name="Chovatia M."/>
            <person name="Cooper J."/>
            <person name="Damon W."/>
            <person name="Desjardin D."/>
            <person name="Finy P."/>
            <person name="Geml J."/>
            <person name="Haridas S."/>
            <person name="Hughes K."/>
            <person name="Justo A."/>
            <person name="Karasinski D."/>
            <person name="Kautmanova I."/>
            <person name="Kiss B."/>
            <person name="Kocsube S."/>
            <person name="Kotiranta H."/>
            <person name="LaButti K.M."/>
            <person name="Lechner B.E."/>
            <person name="Liimatainen K."/>
            <person name="Lipzen A."/>
            <person name="Lukacs Z."/>
            <person name="Mihaltcheva S."/>
            <person name="Morgado L.N."/>
            <person name="Niskanen T."/>
            <person name="Noordeloos M.E."/>
            <person name="Ohm R.A."/>
            <person name="Ortiz-Santana B."/>
            <person name="Ovrebo C."/>
            <person name="Racz N."/>
            <person name="Riley R."/>
            <person name="Savchenko A."/>
            <person name="Shiryaev A."/>
            <person name="Soop K."/>
            <person name="Spirin V."/>
            <person name="Szebenyi C."/>
            <person name="Tomsovsky M."/>
            <person name="Tulloss R.E."/>
            <person name="Uehling J."/>
            <person name="Grigoriev I.V."/>
            <person name="Vagvolgyi C."/>
            <person name="Papp T."/>
            <person name="Martin F.M."/>
            <person name="Miettinen O."/>
            <person name="Hibbett D.S."/>
            <person name="Nagy L.G."/>
        </authorList>
    </citation>
    <scope>NUCLEOTIDE SEQUENCE [LARGE SCALE GENOMIC DNA]</scope>
    <source>
        <strain evidence="2 3">CBS 962.96</strain>
    </source>
</reference>
<keyword evidence="1" id="KW-0732">Signal</keyword>
<feature type="non-terminal residue" evidence="2">
    <location>
        <position position="230"/>
    </location>
</feature>
<gene>
    <name evidence="2" type="ORF">K435DRAFT_671782</name>
</gene>
<dbReference type="EMBL" id="ML179272">
    <property type="protein sequence ID" value="THU92645.1"/>
    <property type="molecule type" value="Genomic_DNA"/>
</dbReference>
<dbReference type="AlphaFoldDB" id="A0A4V4HEX0"/>
<proteinExistence type="predicted"/>
<dbReference type="Proteomes" id="UP000297245">
    <property type="component" value="Unassembled WGS sequence"/>
</dbReference>
<evidence type="ECO:0000313" key="3">
    <source>
        <dbReference type="Proteomes" id="UP000297245"/>
    </source>
</evidence>
<feature type="chain" id="PRO_5020189009" evidence="1">
    <location>
        <begin position="21"/>
        <end position="230"/>
    </location>
</feature>
<evidence type="ECO:0000256" key="1">
    <source>
        <dbReference type="SAM" id="SignalP"/>
    </source>
</evidence>
<accession>A0A4V4HEX0</accession>
<organism evidence="2 3">
    <name type="scientific">Dendrothele bispora (strain CBS 962.96)</name>
    <dbReference type="NCBI Taxonomy" id="1314807"/>
    <lineage>
        <taxon>Eukaryota</taxon>
        <taxon>Fungi</taxon>
        <taxon>Dikarya</taxon>
        <taxon>Basidiomycota</taxon>
        <taxon>Agaricomycotina</taxon>
        <taxon>Agaricomycetes</taxon>
        <taxon>Agaricomycetidae</taxon>
        <taxon>Agaricales</taxon>
        <taxon>Agaricales incertae sedis</taxon>
        <taxon>Dendrothele</taxon>
    </lineage>
</organism>